<evidence type="ECO:0000313" key="5">
    <source>
        <dbReference type="EMBL" id="GGA94333.1"/>
    </source>
</evidence>
<evidence type="ECO:0000313" key="6">
    <source>
        <dbReference type="Proteomes" id="UP000620596"/>
    </source>
</evidence>
<keyword evidence="6" id="KW-1185">Reference proteome</keyword>
<dbReference type="InterPro" id="IPR036412">
    <property type="entry name" value="HAD-like_sf"/>
</dbReference>
<evidence type="ECO:0000256" key="1">
    <source>
        <dbReference type="ARBA" id="ARBA00022723"/>
    </source>
</evidence>
<dbReference type="PANTHER" id="PTHR43344">
    <property type="entry name" value="PHOSPHOSERINE PHOSPHATASE"/>
    <property type="match status" value="1"/>
</dbReference>
<dbReference type="NCBIfam" id="TIGR01490">
    <property type="entry name" value="HAD-SF-IB-hyp1"/>
    <property type="match status" value="1"/>
</dbReference>
<reference evidence="5" key="1">
    <citation type="journal article" date="2014" name="Int. J. Syst. Evol. Microbiol.">
        <title>Complete genome sequence of Corynebacterium casei LMG S-19264T (=DSM 44701T), isolated from a smear-ripened cheese.</title>
        <authorList>
            <consortium name="US DOE Joint Genome Institute (JGI-PGF)"/>
            <person name="Walter F."/>
            <person name="Albersmeier A."/>
            <person name="Kalinowski J."/>
            <person name="Ruckert C."/>
        </authorList>
    </citation>
    <scope>NUCLEOTIDE SEQUENCE</scope>
    <source>
        <strain evidence="5">CGMCC 1.15322</strain>
    </source>
</reference>
<dbReference type="InterPro" id="IPR050582">
    <property type="entry name" value="HAD-like_SerB"/>
</dbReference>
<dbReference type="RefSeq" id="WP_229676235.1">
    <property type="nucleotide sequence ID" value="NZ_BMIG01000004.1"/>
</dbReference>
<dbReference type="SUPFAM" id="SSF56784">
    <property type="entry name" value="HAD-like"/>
    <property type="match status" value="1"/>
</dbReference>
<dbReference type="Pfam" id="PF12710">
    <property type="entry name" value="HAD"/>
    <property type="match status" value="1"/>
</dbReference>
<accession>A0A916SCJ6</accession>
<dbReference type="Gene3D" id="1.20.1440.100">
    <property type="entry name" value="SG protein - dephosphorylation function"/>
    <property type="match status" value="1"/>
</dbReference>
<name>A0A916SCJ6_9BURK</name>
<evidence type="ECO:0000256" key="2">
    <source>
        <dbReference type="ARBA" id="ARBA00022801"/>
    </source>
</evidence>
<evidence type="ECO:0000256" key="3">
    <source>
        <dbReference type="ARBA" id="ARBA00022842"/>
    </source>
</evidence>
<dbReference type="GO" id="GO:0016787">
    <property type="term" value="F:hydrolase activity"/>
    <property type="evidence" value="ECO:0007669"/>
    <property type="project" value="UniProtKB-KW"/>
</dbReference>
<proteinExistence type="predicted"/>
<protein>
    <submittedName>
        <fullName evidence="5">Phosphotransferase</fullName>
    </submittedName>
</protein>
<dbReference type="InterPro" id="IPR023214">
    <property type="entry name" value="HAD_sf"/>
</dbReference>
<comment type="caution">
    <text evidence="5">The sequence shown here is derived from an EMBL/GenBank/DDBJ whole genome shotgun (WGS) entry which is preliminary data.</text>
</comment>
<keyword evidence="4" id="KW-0472">Membrane</keyword>
<evidence type="ECO:0000256" key="4">
    <source>
        <dbReference type="SAM" id="Phobius"/>
    </source>
</evidence>
<dbReference type="Proteomes" id="UP000620596">
    <property type="component" value="Unassembled WGS sequence"/>
</dbReference>
<keyword evidence="3" id="KW-0460">Magnesium</keyword>
<keyword evidence="1" id="KW-0479">Metal-binding</keyword>
<dbReference type="EMBL" id="BMIG01000004">
    <property type="protein sequence ID" value="GGA94333.1"/>
    <property type="molecule type" value="Genomic_DNA"/>
</dbReference>
<sequence length="213" mass="23805">MEVAAFDFDGTLTRRDTLLPYLWRGLGWPRFLVGLLLSGPWLAAFALRLMSNHRAKARLLRVSFGGRTDVEIAQWTADFVRDYLPAQWQPDMLARLRQHQQLGHCCVIVSASPGIYLHEVGRMFGMNGVICTELATQDGALTGRMATPNCHGEEKVRRLQAWLAQRGLKKAVVLHAYGDSSGDVPLLNLADYAHYQGQPWVRKPSAHADAQQA</sequence>
<gene>
    <name evidence="5" type="primary">cicA</name>
    <name evidence="5" type="ORF">GCM10011496_14260</name>
</gene>
<dbReference type="Gene3D" id="3.40.50.1000">
    <property type="entry name" value="HAD superfamily/HAD-like"/>
    <property type="match status" value="1"/>
</dbReference>
<keyword evidence="4" id="KW-1133">Transmembrane helix</keyword>
<keyword evidence="4" id="KW-0812">Transmembrane</keyword>
<keyword evidence="2" id="KW-0378">Hydrolase</keyword>
<dbReference type="NCBIfam" id="TIGR01488">
    <property type="entry name" value="HAD-SF-IB"/>
    <property type="match status" value="1"/>
</dbReference>
<dbReference type="AlphaFoldDB" id="A0A916SCJ6"/>
<dbReference type="GO" id="GO:0046872">
    <property type="term" value="F:metal ion binding"/>
    <property type="evidence" value="ECO:0007669"/>
    <property type="project" value="UniProtKB-KW"/>
</dbReference>
<dbReference type="InterPro" id="IPR006385">
    <property type="entry name" value="HAD_hydro_SerB1"/>
</dbReference>
<reference evidence="5" key="2">
    <citation type="submission" date="2020-09" db="EMBL/GenBank/DDBJ databases">
        <authorList>
            <person name="Sun Q."/>
            <person name="Zhou Y."/>
        </authorList>
    </citation>
    <scope>NUCLEOTIDE SEQUENCE</scope>
    <source>
        <strain evidence="5">CGMCC 1.15322</strain>
    </source>
</reference>
<feature type="transmembrane region" description="Helical" evidence="4">
    <location>
        <begin position="31"/>
        <end position="51"/>
    </location>
</feature>
<organism evidence="5 6">
    <name type="scientific">Polaromonas eurypsychrophila</name>
    <dbReference type="NCBI Taxonomy" id="1614635"/>
    <lineage>
        <taxon>Bacteria</taxon>
        <taxon>Pseudomonadati</taxon>
        <taxon>Pseudomonadota</taxon>
        <taxon>Betaproteobacteria</taxon>
        <taxon>Burkholderiales</taxon>
        <taxon>Comamonadaceae</taxon>
        <taxon>Polaromonas</taxon>
    </lineage>
</organism>
<dbReference type="PANTHER" id="PTHR43344:SF13">
    <property type="entry name" value="PHOSPHATASE RV3661-RELATED"/>
    <property type="match status" value="1"/>
</dbReference>
<dbReference type="CDD" id="cd02612">
    <property type="entry name" value="HAD_PGPPase"/>
    <property type="match status" value="1"/>
</dbReference>